<accession>A0ABN1BAS5</accession>
<name>A0ABN1BAS5_9BACI</name>
<reference evidence="3 4" key="1">
    <citation type="journal article" date="2019" name="Int. J. Syst. Evol. Microbiol.">
        <title>The Global Catalogue of Microorganisms (GCM) 10K type strain sequencing project: providing services to taxonomists for standard genome sequencing and annotation.</title>
        <authorList>
            <consortium name="The Broad Institute Genomics Platform"/>
            <consortium name="The Broad Institute Genome Sequencing Center for Infectious Disease"/>
            <person name="Wu L."/>
            <person name="Ma J."/>
        </authorList>
    </citation>
    <scope>NUCLEOTIDE SEQUENCE [LARGE SCALE GENOMIC DNA]</scope>
    <source>
        <strain evidence="3 4">JCM 12389</strain>
    </source>
</reference>
<gene>
    <name evidence="3" type="ORF">GCM10008986_20370</name>
</gene>
<evidence type="ECO:0000313" key="4">
    <source>
        <dbReference type="Proteomes" id="UP001500880"/>
    </source>
</evidence>
<dbReference type="InterPro" id="IPR025400">
    <property type="entry name" value="Lin1244/Lin1753-like_N"/>
</dbReference>
<evidence type="ECO:0000259" key="2">
    <source>
        <dbReference type="Pfam" id="PF14297"/>
    </source>
</evidence>
<evidence type="ECO:0000256" key="1">
    <source>
        <dbReference type="SAM" id="MobiDB-lite"/>
    </source>
</evidence>
<proteinExistence type="predicted"/>
<dbReference type="PANTHER" id="PTHR39196">
    <property type="entry name" value="PRIMOSOME, DNAD SUBUNIT"/>
    <property type="match status" value="1"/>
</dbReference>
<dbReference type="Proteomes" id="UP001500880">
    <property type="component" value="Unassembled WGS sequence"/>
</dbReference>
<dbReference type="Pfam" id="PF14297">
    <property type="entry name" value="Lin1244_N"/>
    <property type="match status" value="1"/>
</dbReference>
<feature type="region of interest" description="Disordered" evidence="1">
    <location>
        <begin position="271"/>
        <end position="296"/>
    </location>
</feature>
<feature type="domain" description="Lin1244/Lin1753-like N-terminal" evidence="2">
    <location>
        <begin position="11"/>
        <end position="103"/>
    </location>
</feature>
<comment type="caution">
    <text evidence="3">The sequence shown here is derived from an EMBL/GenBank/DDBJ whole genome shotgun (WGS) entry which is preliminary data.</text>
</comment>
<protein>
    <recommendedName>
        <fullName evidence="2">Lin1244/Lin1753-like N-terminal domain-containing protein</fullName>
    </recommendedName>
</protein>
<organism evidence="3 4">
    <name type="scientific">Salinibacillus aidingensis</name>
    <dbReference type="NCBI Taxonomy" id="237684"/>
    <lineage>
        <taxon>Bacteria</taxon>
        <taxon>Bacillati</taxon>
        <taxon>Bacillota</taxon>
        <taxon>Bacilli</taxon>
        <taxon>Bacillales</taxon>
        <taxon>Bacillaceae</taxon>
        <taxon>Salinibacillus</taxon>
    </lineage>
</organism>
<feature type="compositionally biased region" description="Polar residues" evidence="1">
    <location>
        <begin position="285"/>
        <end position="296"/>
    </location>
</feature>
<dbReference type="PANTHER" id="PTHR39196:SF1">
    <property type="entry name" value="PRIMOSOME, DNAD SUBUNIT"/>
    <property type="match status" value="1"/>
</dbReference>
<dbReference type="RefSeq" id="WP_343840513.1">
    <property type="nucleotide sequence ID" value="NZ_BAAADO010000004.1"/>
</dbReference>
<evidence type="ECO:0000313" key="3">
    <source>
        <dbReference type="EMBL" id="GAA0493812.1"/>
    </source>
</evidence>
<feature type="region of interest" description="Disordered" evidence="1">
    <location>
        <begin position="151"/>
        <end position="187"/>
    </location>
</feature>
<dbReference type="EMBL" id="BAAADO010000004">
    <property type="protein sequence ID" value="GAA0493812.1"/>
    <property type="molecule type" value="Genomic_DNA"/>
</dbReference>
<keyword evidence="4" id="KW-1185">Reference proteome</keyword>
<feature type="compositionally biased region" description="Basic and acidic residues" evidence="1">
    <location>
        <begin position="151"/>
        <end position="175"/>
    </location>
</feature>
<sequence length="296" mass="35118">MVRPLKAGIDYFPLDVDIDQDDKVALIEARHGIEGFGVMIKLLMKIYKEGYVYAWSEREELLFSKRIHMNQEKVQQIVSDCLNEGLFNKTLYEKYGVLTSHGIQKRYLEAVKRRKEVRICKHYFLLEDLESILGHSKTAIYLVDQDGKEVNVNKNPVERQHSDSQKSQRKEKQNKETQTSPPTKYNPRDLEMATLLFDLMKQNNPHVKKPNIEKWAQDCRLMHEQDRRTYEQIEWLIRWSQADSFWKSNILSMDKLRKKFDQLIIKIKAAREQNSEPSTPMPYHQQPSPNTFLFKE</sequence>